<gene>
    <name evidence="2" type="ORF">DN069_20020</name>
</gene>
<dbReference type="RefSeq" id="WP_111502699.1">
    <property type="nucleotide sequence ID" value="NZ_QKYN01000075.1"/>
</dbReference>
<evidence type="ECO:0000259" key="1">
    <source>
        <dbReference type="PROSITE" id="PS51857"/>
    </source>
</evidence>
<sequence>MTVATVREWYDEDGWGVLDSAETPGGCFAHFSNIEMDGYRSLTPGQRVELEWEAPGFQQDGYDYRAVRVRP</sequence>
<reference evidence="2 3" key="1">
    <citation type="submission" date="2018-06" db="EMBL/GenBank/DDBJ databases">
        <title>Streptacidiphilus pinicola sp. nov., isolated from pine grove soil.</title>
        <authorList>
            <person name="Roh S.G."/>
            <person name="Park S."/>
            <person name="Kim M.-K."/>
            <person name="Yun B.-R."/>
            <person name="Park J."/>
            <person name="Kim M.J."/>
            <person name="Kim Y.S."/>
            <person name="Kim S.B."/>
        </authorList>
    </citation>
    <scope>NUCLEOTIDE SEQUENCE [LARGE SCALE GENOMIC DNA]</scope>
    <source>
        <strain evidence="2 3">MMS16-CNU450</strain>
    </source>
</reference>
<dbReference type="InterPro" id="IPR012340">
    <property type="entry name" value="NA-bd_OB-fold"/>
</dbReference>
<dbReference type="GO" id="GO:0003676">
    <property type="term" value="F:nucleic acid binding"/>
    <property type="evidence" value="ECO:0007669"/>
    <property type="project" value="InterPro"/>
</dbReference>
<organism evidence="2 3">
    <name type="scientific">Streptacidiphilus pinicola</name>
    <dbReference type="NCBI Taxonomy" id="2219663"/>
    <lineage>
        <taxon>Bacteria</taxon>
        <taxon>Bacillati</taxon>
        <taxon>Actinomycetota</taxon>
        <taxon>Actinomycetes</taxon>
        <taxon>Kitasatosporales</taxon>
        <taxon>Streptomycetaceae</taxon>
        <taxon>Streptacidiphilus</taxon>
    </lineage>
</organism>
<evidence type="ECO:0000313" key="2">
    <source>
        <dbReference type="EMBL" id="RAG83892.1"/>
    </source>
</evidence>
<keyword evidence="3" id="KW-1185">Reference proteome</keyword>
<feature type="domain" description="CSD" evidence="1">
    <location>
        <begin position="1"/>
        <end position="71"/>
    </location>
</feature>
<evidence type="ECO:0000313" key="3">
    <source>
        <dbReference type="Proteomes" id="UP000248889"/>
    </source>
</evidence>
<dbReference type="Pfam" id="PF00313">
    <property type="entry name" value="CSD"/>
    <property type="match status" value="1"/>
</dbReference>
<dbReference type="EMBL" id="QKYN01000075">
    <property type="protein sequence ID" value="RAG83892.1"/>
    <property type="molecule type" value="Genomic_DNA"/>
</dbReference>
<protein>
    <submittedName>
        <fullName evidence="2">Cold shock domain-containing protein</fullName>
    </submittedName>
</protein>
<dbReference type="Proteomes" id="UP000248889">
    <property type="component" value="Unassembled WGS sequence"/>
</dbReference>
<dbReference type="OrthoDB" id="5195005at2"/>
<dbReference type="PROSITE" id="PS51857">
    <property type="entry name" value="CSD_2"/>
    <property type="match status" value="1"/>
</dbReference>
<dbReference type="InterPro" id="IPR002059">
    <property type="entry name" value="CSP_DNA-bd"/>
</dbReference>
<accession>A0A2X0IFQ7</accession>
<proteinExistence type="predicted"/>
<dbReference type="Gene3D" id="2.40.50.140">
    <property type="entry name" value="Nucleic acid-binding proteins"/>
    <property type="match status" value="1"/>
</dbReference>
<dbReference type="AlphaFoldDB" id="A0A2X0IFQ7"/>
<name>A0A2X0IFQ7_9ACTN</name>
<comment type="caution">
    <text evidence="2">The sequence shown here is derived from an EMBL/GenBank/DDBJ whole genome shotgun (WGS) entry which is preliminary data.</text>
</comment>
<dbReference type="SUPFAM" id="SSF50249">
    <property type="entry name" value="Nucleic acid-binding proteins"/>
    <property type="match status" value="1"/>
</dbReference>